<protein>
    <submittedName>
        <fullName evidence="1">Uncharacterized protein</fullName>
    </submittedName>
</protein>
<evidence type="ECO:0000313" key="2">
    <source>
        <dbReference type="Proteomes" id="UP000557857"/>
    </source>
</evidence>
<reference evidence="1 2" key="1">
    <citation type="submission" date="2020-04" db="EMBL/GenBank/DDBJ databases">
        <authorList>
            <person name="Abaymova A."/>
            <person name="Teymurazov M."/>
            <person name="Tazyna O."/>
            <person name="Chatushin Y."/>
            <person name="Svetoch E."/>
            <person name="Pereligyn V."/>
            <person name="Pohylenko V."/>
            <person name="Platonov M."/>
            <person name="Kartsev N."/>
            <person name="Skryabin Y."/>
            <person name="Sizova A."/>
            <person name="Solomentsev V."/>
            <person name="Kislichkina A."/>
            <person name="Bogun A."/>
        </authorList>
    </citation>
    <scope>NUCLEOTIDE SEQUENCE [LARGE SCALE GENOMIC DNA]</scope>
    <source>
        <strain evidence="2">SCPM-O-B-8398 (E28)</strain>
    </source>
</reference>
<sequence>MKEGKTFGETLGDLTQALDRFKIGLGMILRLDKFMNWLIKTININ</sequence>
<organism evidence="1 2">
    <name type="scientific">Enterococcus mundtii</name>
    <dbReference type="NCBI Taxonomy" id="53346"/>
    <lineage>
        <taxon>Bacteria</taxon>
        <taxon>Bacillati</taxon>
        <taxon>Bacillota</taxon>
        <taxon>Bacilli</taxon>
        <taxon>Lactobacillales</taxon>
        <taxon>Enterococcaceae</taxon>
        <taxon>Enterococcus</taxon>
    </lineage>
</organism>
<accession>A0A848N2I1</accession>
<proteinExistence type="predicted"/>
<gene>
    <name evidence="1" type="ORF">HI921_11430</name>
</gene>
<comment type="caution">
    <text evidence="1">The sequence shown here is derived from an EMBL/GenBank/DDBJ whole genome shotgun (WGS) entry which is preliminary data.</text>
</comment>
<dbReference type="EMBL" id="JABCAG010000035">
    <property type="protein sequence ID" value="NMP59063.1"/>
    <property type="molecule type" value="Genomic_DNA"/>
</dbReference>
<name>A0A848N2I1_ENTMU</name>
<dbReference type="AlphaFoldDB" id="A0A848N2I1"/>
<dbReference type="RefSeq" id="WP_169058863.1">
    <property type="nucleotide sequence ID" value="NZ_JABCAG010000035.1"/>
</dbReference>
<evidence type="ECO:0000313" key="1">
    <source>
        <dbReference type="EMBL" id="NMP59063.1"/>
    </source>
</evidence>
<dbReference type="Proteomes" id="UP000557857">
    <property type="component" value="Unassembled WGS sequence"/>
</dbReference>